<protein>
    <recommendedName>
        <fullName evidence="4">Folate-binding protein</fullName>
    </recommendedName>
</protein>
<dbReference type="GO" id="GO:0016226">
    <property type="term" value="P:iron-sulfur cluster assembly"/>
    <property type="evidence" value="ECO:0007669"/>
    <property type="project" value="TreeGrafter"/>
</dbReference>
<evidence type="ECO:0000256" key="1">
    <source>
        <dbReference type="ARBA" id="ARBA00022946"/>
    </source>
</evidence>
<comment type="caution">
    <text evidence="2">The sequence shown here is derived from an EMBL/GenBank/DDBJ whole genome shotgun (WGS) entry which is preliminary data.</text>
</comment>
<dbReference type="FunCoup" id="A0A423Q2U2">
    <property type="interactions" value="325"/>
</dbReference>
<dbReference type="EMBL" id="AYKG01000001">
    <property type="protein sequence ID" value="ROO32915.1"/>
    <property type="molecule type" value="Genomic_DNA"/>
</dbReference>
<keyword evidence="3" id="KW-1185">Reference proteome</keyword>
<gene>
    <name evidence="2" type="ORF">SAJA_00630</name>
</gene>
<dbReference type="Gene3D" id="2.40.30.160">
    <property type="match status" value="1"/>
</dbReference>
<dbReference type="InterPro" id="IPR027266">
    <property type="entry name" value="TrmE/GcvT-like"/>
</dbReference>
<organism evidence="2 3">
    <name type="scientific">Salinisphaera japonica YTM-1</name>
    <dbReference type="NCBI Taxonomy" id="1209778"/>
    <lineage>
        <taxon>Bacteria</taxon>
        <taxon>Pseudomonadati</taxon>
        <taxon>Pseudomonadota</taxon>
        <taxon>Gammaproteobacteria</taxon>
        <taxon>Salinisphaerales</taxon>
        <taxon>Salinisphaeraceae</taxon>
        <taxon>Salinisphaera</taxon>
    </lineage>
</organism>
<dbReference type="InterPro" id="IPR045179">
    <property type="entry name" value="YgfZ/GcvT"/>
</dbReference>
<accession>A0A423Q2U2</accession>
<evidence type="ECO:0008006" key="4">
    <source>
        <dbReference type="Google" id="ProtNLM"/>
    </source>
</evidence>
<keyword evidence="1" id="KW-0809">Transit peptide</keyword>
<reference evidence="2 3" key="1">
    <citation type="submission" date="2013-10" db="EMBL/GenBank/DDBJ databases">
        <title>Salinisphaera japonica YTM-1 Genome Sequencing.</title>
        <authorList>
            <person name="Lai Q."/>
            <person name="Li C."/>
            <person name="Shao Z."/>
        </authorList>
    </citation>
    <scope>NUCLEOTIDE SEQUENCE [LARGE SCALE GENOMIC DNA]</scope>
    <source>
        <strain evidence="2 3">YTM-1</strain>
    </source>
</reference>
<proteinExistence type="predicted"/>
<dbReference type="RefSeq" id="WP_123656715.1">
    <property type="nucleotide sequence ID" value="NZ_AYKG01000001.1"/>
</dbReference>
<evidence type="ECO:0000313" key="3">
    <source>
        <dbReference type="Proteomes" id="UP000285310"/>
    </source>
</evidence>
<dbReference type="AlphaFoldDB" id="A0A423Q2U2"/>
<name>A0A423Q2U2_9GAMM</name>
<dbReference type="InParanoid" id="A0A423Q2U2"/>
<dbReference type="Gene3D" id="3.30.1360.120">
    <property type="entry name" value="Probable tRNA modification gtpase trme, domain 1"/>
    <property type="match status" value="1"/>
</dbReference>
<dbReference type="InterPro" id="IPR017703">
    <property type="entry name" value="YgfZ/GCV_T_CS"/>
</dbReference>
<dbReference type="NCBIfam" id="TIGR03317">
    <property type="entry name" value="ygfZ_signature"/>
    <property type="match status" value="1"/>
</dbReference>
<evidence type="ECO:0000313" key="2">
    <source>
        <dbReference type="EMBL" id="ROO32915.1"/>
    </source>
</evidence>
<dbReference type="SUPFAM" id="SSF103025">
    <property type="entry name" value="Folate-binding domain"/>
    <property type="match status" value="1"/>
</dbReference>
<dbReference type="PANTHER" id="PTHR22602">
    <property type="entry name" value="TRANSFERASE CAF17, MITOCHONDRIAL-RELATED"/>
    <property type="match status" value="1"/>
</dbReference>
<dbReference type="PANTHER" id="PTHR22602:SF0">
    <property type="entry name" value="TRANSFERASE CAF17, MITOCHONDRIAL-RELATED"/>
    <property type="match status" value="1"/>
</dbReference>
<dbReference type="OrthoDB" id="9796287at2"/>
<dbReference type="Proteomes" id="UP000285310">
    <property type="component" value="Unassembled WGS sequence"/>
</dbReference>
<sequence length="290" mass="31640">MTSQTDTRLSALGVVRIDGSDAERFLRNQLTNDVFRLGPDRHFLAAWCDAKGRTQMIVQVVATPECWYLLLPREILDGVVKRLKMYVLRDDVRVTEESDALALIGHIDAPTAPDVNTTTTEGDSLHIGLASTVDGRRRSITIVDSTAADTDLASDTTSWDLATIDAGVPQIAAATQGAFVPQMLNLHWLMAIDFDKGCYPGQEVVARLHYRGRLTRRVFRLGCIGAPPAPGSDIFDTDGTRCGTVLQAARAGDDTSRLLAVVAVDRAERVVKLDDDRELSFLDLAYATPA</sequence>